<dbReference type="Pfam" id="PF13581">
    <property type="entry name" value="HATPase_c_2"/>
    <property type="match status" value="1"/>
</dbReference>
<organism evidence="3 4">
    <name type="scientific">Roseomonas genomospecies 6</name>
    <dbReference type="NCBI Taxonomy" id="214106"/>
    <lineage>
        <taxon>Bacteria</taxon>
        <taxon>Pseudomonadati</taxon>
        <taxon>Pseudomonadota</taxon>
        <taxon>Alphaproteobacteria</taxon>
        <taxon>Acetobacterales</taxon>
        <taxon>Roseomonadaceae</taxon>
        <taxon>Roseomonas</taxon>
    </lineage>
</organism>
<accession>A0A9W7KQB1</accession>
<keyword evidence="3" id="KW-0547">Nucleotide-binding</keyword>
<dbReference type="InterPro" id="IPR003594">
    <property type="entry name" value="HATPase_dom"/>
</dbReference>
<dbReference type="PANTHER" id="PTHR35526:SF3">
    <property type="entry name" value="ANTI-SIGMA-F FACTOR RSBW"/>
    <property type="match status" value="1"/>
</dbReference>
<keyword evidence="4" id="KW-1185">Reference proteome</keyword>
<evidence type="ECO:0000259" key="2">
    <source>
        <dbReference type="Pfam" id="PF13581"/>
    </source>
</evidence>
<dbReference type="EMBL" id="QOKW01000023">
    <property type="protein sequence ID" value="KAA0677504.1"/>
    <property type="molecule type" value="Genomic_DNA"/>
</dbReference>
<dbReference type="GO" id="GO:0004674">
    <property type="term" value="F:protein serine/threonine kinase activity"/>
    <property type="evidence" value="ECO:0007669"/>
    <property type="project" value="UniProtKB-KW"/>
</dbReference>
<evidence type="ECO:0000256" key="1">
    <source>
        <dbReference type="ARBA" id="ARBA00022527"/>
    </source>
</evidence>
<keyword evidence="3" id="KW-0067">ATP-binding</keyword>
<keyword evidence="1" id="KW-0808">Transferase</keyword>
<dbReference type="Proteomes" id="UP000480854">
    <property type="component" value="Unassembled WGS sequence"/>
</dbReference>
<feature type="domain" description="Histidine kinase/HSP90-like ATPase" evidence="2">
    <location>
        <begin position="102"/>
        <end position="243"/>
    </location>
</feature>
<gene>
    <name evidence="3" type="ORF">DS843_23255</name>
</gene>
<name>A0A9W7KQB1_9PROT</name>
<keyword evidence="1" id="KW-0418">Kinase</keyword>
<dbReference type="GO" id="GO:0005524">
    <property type="term" value="F:ATP binding"/>
    <property type="evidence" value="ECO:0007669"/>
    <property type="project" value="UniProtKB-KW"/>
</dbReference>
<dbReference type="InterPro" id="IPR050267">
    <property type="entry name" value="Anti-sigma-factor_SerPK"/>
</dbReference>
<dbReference type="OrthoDB" id="7359845at2"/>
<keyword evidence="1" id="KW-0723">Serine/threonine-protein kinase</keyword>
<dbReference type="Gene3D" id="3.30.565.10">
    <property type="entry name" value="Histidine kinase-like ATPase, C-terminal domain"/>
    <property type="match status" value="1"/>
</dbReference>
<dbReference type="AlphaFoldDB" id="A0A9W7KQB1"/>
<dbReference type="SUPFAM" id="SSF55874">
    <property type="entry name" value="ATPase domain of HSP90 chaperone/DNA topoisomerase II/histidine kinase"/>
    <property type="match status" value="1"/>
</dbReference>
<comment type="caution">
    <text evidence="3">The sequence shown here is derived from an EMBL/GenBank/DDBJ whole genome shotgun (WGS) entry which is preliminary data.</text>
</comment>
<evidence type="ECO:0000313" key="4">
    <source>
        <dbReference type="Proteomes" id="UP000480854"/>
    </source>
</evidence>
<dbReference type="InterPro" id="IPR036890">
    <property type="entry name" value="HATPase_C_sf"/>
</dbReference>
<proteinExistence type="predicted"/>
<dbReference type="PANTHER" id="PTHR35526">
    <property type="entry name" value="ANTI-SIGMA-F FACTOR RSBW-RELATED"/>
    <property type="match status" value="1"/>
</dbReference>
<protein>
    <submittedName>
        <fullName evidence="3">ATP-binding protein</fullName>
    </submittedName>
</protein>
<evidence type="ECO:0000313" key="3">
    <source>
        <dbReference type="EMBL" id="KAA0677504.1"/>
    </source>
</evidence>
<reference evidence="3 4" key="1">
    <citation type="submission" date="2018-07" db="EMBL/GenBank/DDBJ databases">
        <title>Genome sequence of Azospirillum sp. ATCC 49961.</title>
        <authorList>
            <person name="Sant'Anna F.H."/>
            <person name="Baldani J.I."/>
            <person name="Zilli J.E."/>
            <person name="Reis V.M."/>
            <person name="Hartmann A."/>
            <person name="Cruz L."/>
            <person name="de Souza E.M."/>
            <person name="de Oliveira Pedrosa F."/>
            <person name="Passaglia L.M.P."/>
        </authorList>
    </citation>
    <scope>NUCLEOTIDE SEQUENCE [LARGE SCALE GENOMIC DNA]</scope>
    <source>
        <strain evidence="3 4">ATCC 49961</strain>
    </source>
</reference>
<sequence length="245" mass="25993">MIPLVPSPTHVAALHGLGVPPDRLEGLSAALRLPPWQPGSPAGEGFGPSVLLLVGDADAVEAPDFWQRPYGAWIEVAGLTDAQIADAAGRATRADLFACVTTATANRLHLAGRILNALAALHPMPDAQRDDMELALHEAISNAVVHGNLQVEGMKGLSVEALERFSHDLAARMADPTFAGRRIEVAVWVESAAVVVEVADEGTGFARPERIDYGASGRGLDLIAAIVEELQLLDGGRRIRMRFPL</sequence>